<proteinExistence type="predicted"/>
<accession>A0A0A9DY58</accession>
<sequence length="42" mass="4601">MTTGIGTPSSDVWEEWFPKNTHKQASISSKMYKSTSGVILAV</sequence>
<reference evidence="1" key="2">
    <citation type="journal article" date="2015" name="Data Brief">
        <title>Shoot transcriptome of the giant reed, Arundo donax.</title>
        <authorList>
            <person name="Barrero R.A."/>
            <person name="Guerrero F.D."/>
            <person name="Moolhuijzen P."/>
            <person name="Goolsby J.A."/>
            <person name="Tidwell J."/>
            <person name="Bellgard S.E."/>
            <person name="Bellgard M.I."/>
        </authorList>
    </citation>
    <scope>NUCLEOTIDE SEQUENCE</scope>
    <source>
        <tissue evidence="1">Shoot tissue taken approximately 20 cm above the soil surface</tissue>
    </source>
</reference>
<protein>
    <submittedName>
        <fullName evidence="1">Uncharacterized protein</fullName>
    </submittedName>
</protein>
<dbReference type="EMBL" id="GBRH01206282">
    <property type="protein sequence ID" value="JAD91613.1"/>
    <property type="molecule type" value="Transcribed_RNA"/>
</dbReference>
<organism evidence="1">
    <name type="scientific">Arundo donax</name>
    <name type="common">Giant reed</name>
    <name type="synonym">Donax arundinaceus</name>
    <dbReference type="NCBI Taxonomy" id="35708"/>
    <lineage>
        <taxon>Eukaryota</taxon>
        <taxon>Viridiplantae</taxon>
        <taxon>Streptophyta</taxon>
        <taxon>Embryophyta</taxon>
        <taxon>Tracheophyta</taxon>
        <taxon>Spermatophyta</taxon>
        <taxon>Magnoliopsida</taxon>
        <taxon>Liliopsida</taxon>
        <taxon>Poales</taxon>
        <taxon>Poaceae</taxon>
        <taxon>PACMAD clade</taxon>
        <taxon>Arundinoideae</taxon>
        <taxon>Arundineae</taxon>
        <taxon>Arundo</taxon>
    </lineage>
</organism>
<dbReference type="AlphaFoldDB" id="A0A0A9DY58"/>
<evidence type="ECO:0000313" key="1">
    <source>
        <dbReference type="EMBL" id="JAD91613.1"/>
    </source>
</evidence>
<reference evidence="1" key="1">
    <citation type="submission" date="2014-09" db="EMBL/GenBank/DDBJ databases">
        <authorList>
            <person name="Magalhaes I.L.F."/>
            <person name="Oliveira U."/>
            <person name="Santos F.R."/>
            <person name="Vidigal T.H.D.A."/>
            <person name="Brescovit A.D."/>
            <person name="Santos A.J."/>
        </authorList>
    </citation>
    <scope>NUCLEOTIDE SEQUENCE</scope>
    <source>
        <tissue evidence="1">Shoot tissue taken approximately 20 cm above the soil surface</tissue>
    </source>
</reference>
<name>A0A0A9DY58_ARUDO</name>